<dbReference type="SUPFAM" id="SSF88659">
    <property type="entry name" value="Sigma3 and sigma4 domains of RNA polymerase sigma factors"/>
    <property type="match status" value="1"/>
</dbReference>
<evidence type="ECO:0000313" key="1">
    <source>
        <dbReference type="EMBL" id="MBE5039836.1"/>
    </source>
</evidence>
<evidence type="ECO:0000313" key="2">
    <source>
        <dbReference type="Proteomes" id="UP000806542"/>
    </source>
</evidence>
<protein>
    <recommendedName>
        <fullName evidence="3">DUF1492 domain-containing protein</fullName>
    </recommendedName>
</protein>
<name>A0A9D5R803_9FIRM</name>
<reference evidence="1" key="1">
    <citation type="submission" date="2020-10" db="EMBL/GenBank/DDBJ databases">
        <title>ChiBAC.</title>
        <authorList>
            <person name="Zenner C."/>
            <person name="Hitch T.C.A."/>
            <person name="Clavel T."/>
        </authorList>
    </citation>
    <scope>NUCLEOTIDE SEQUENCE</scope>
    <source>
        <strain evidence="1">DSM 107454</strain>
    </source>
</reference>
<dbReference type="Proteomes" id="UP000806542">
    <property type="component" value="Unassembled WGS sequence"/>
</dbReference>
<dbReference type="InterPro" id="IPR013324">
    <property type="entry name" value="RNA_pol_sigma_r3/r4-like"/>
</dbReference>
<sequence>MTAKEYLSQAYRLDQRINSKLEQIRTLNELAAKTTSTISDMPKSPSMSQSKMADTVVKIADLKNQIAEDMDRLIDIKVQIAHTIKAVDHVELQLLLELRYLCYHTWEQIAIEMNCTVRNVQLLHGKALERIKFI</sequence>
<gene>
    <name evidence="1" type="ORF">INF28_05080</name>
</gene>
<keyword evidence="2" id="KW-1185">Reference proteome</keyword>
<dbReference type="AlphaFoldDB" id="A0A9D5R803"/>
<evidence type="ECO:0008006" key="3">
    <source>
        <dbReference type="Google" id="ProtNLM"/>
    </source>
</evidence>
<dbReference type="RefSeq" id="WP_226392389.1">
    <property type="nucleotide sequence ID" value="NZ_JADCKB010000008.1"/>
</dbReference>
<dbReference type="EMBL" id="JADCKB010000008">
    <property type="protein sequence ID" value="MBE5039836.1"/>
    <property type="molecule type" value="Genomic_DNA"/>
</dbReference>
<comment type="caution">
    <text evidence="1">The sequence shown here is derived from an EMBL/GenBank/DDBJ whole genome shotgun (WGS) entry which is preliminary data.</text>
</comment>
<accession>A0A9D5R803</accession>
<organism evidence="1 2">
    <name type="scientific">Ructibacterium gallinarum</name>
    <dbReference type="NCBI Taxonomy" id="2779355"/>
    <lineage>
        <taxon>Bacteria</taxon>
        <taxon>Bacillati</taxon>
        <taxon>Bacillota</taxon>
        <taxon>Clostridia</taxon>
        <taxon>Eubacteriales</taxon>
        <taxon>Oscillospiraceae</taxon>
        <taxon>Ructibacterium</taxon>
    </lineage>
</organism>
<proteinExistence type="predicted"/>